<feature type="transmembrane region" description="Helical" evidence="8">
    <location>
        <begin position="177"/>
        <end position="204"/>
    </location>
</feature>
<comment type="similarity">
    <text evidence="2">Belongs to the tellurite-resistance/dicarboxylate transporter (TDT) family.</text>
</comment>
<sequence length="359" mass="38101">MTSEVRAAGLRAAVRTLEPGYFAVVMATGIVSTAACLLKLHTVSAVLLWIAGIVYVVLVVGNVARIVLFGRDFRDALADPERSFTLFTFVAGTDVLAARLLLDGHVAPAVWLSVVGGLSWLVLGYLIPWTAVLGQPEQPALSRVNGTWFLAVVAAQSVAVMAAGLQRLLGETNRPLALLAVLCWSVGVFLYAAAGILVALRMLMYPVTAQELTPPYWIAMGATAITVFAGARIVQMADTPVVVSTRGLIAGVAVLFFAFGTWLIPVLIAAGFWRHLIRRVPLRYSTALWSMVFPLGMYAVAGHFLGLADGLPALTDIGDLAGWVALAAWTLTFLAMCGSVGAKARVTRGLSRTGQNAPR</sequence>
<dbReference type="CDD" id="cd09319">
    <property type="entry name" value="TDT_like_1"/>
    <property type="match status" value="1"/>
</dbReference>
<dbReference type="InterPro" id="IPR004695">
    <property type="entry name" value="SLAC1/Mae1/Ssu1/TehA"/>
</dbReference>
<name>A0A4R5WRK6_MYCMU</name>
<evidence type="ECO:0000313" key="9">
    <source>
        <dbReference type="EMBL" id="TDK93644.1"/>
    </source>
</evidence>
<reference evidence="9 10" key="1">
    <citation type="submission" date="2019-01" db="EMBL/GenBank/DDBJ databases">
        <title>High-quality-draft genome sequences of five non-tuberculosis mycobacteriaceae isolated from a nosocomial environment.</title>
        <authorList>
            <person name="Tiago I."/>
            <person name="Alarico S."/>
            <person name="Pereira S.G."/>
            <person name="Coelho C."/>
            <person name="Maranha A."/>
            <person name="Empadinhas N."/>
        </authorList>
    </citation>
    <scope>NUCLEOTIDE SEQUENCE [LARGE SCALE GENOMIC DNA]</scope>
    <source>
        <strain evidence="9 10">24AIII</strain>
    </source>
</reference>
<feature type="transmembrane region" description="Helical" evidence="8">
    <location>
        <begin position="148"/>
        <end position="165"/>
    </location>
</feature>
<evidence type="ECO:0000256" key="7">
    <source>
        <dbReference type="ARBA" id="ARBA00023136"/>
    </source>
</evidence>
<keyword evidence="6 8" id="KW-1133">Transmembrane helix</keyword>
<protein>
    <submittedName>
        <fullName evidence="9">Tellurite resistance protein permease</fullName>
    </submittedName>
</protein>
<dbReference type="Pfam" id="PF03595">
    <property type="entry name" value="SLAC1"/>
    <property type="match status" value="1"/>
</dbReference>
<dbReference type="PANTHER" id="PTHR31686:SF1">
    <property type="entry name" value="SULFITE EFFLUX PUMP SSU1"/>
    <property type="match status" value="1"/>
</dbReference>
<comment type="caution">
    <text evidence="9">The sequence shown here is derived from an EMBL/GenBank/DDBJ whole genome shotgun (WGS) entry which is preliminary data.</text>
</comment>
<feature type="transmembrane region" description="Helical" evidence="8">
    <location>
        <begin position="108"/>
        <end position="127"/>
    </location>
</feature>
<keyword evidence="3" id="KW-0813">Transport</keyword>
<evidence type="ECO:0000256" key="1">
    <source>
        <dbReference type="ARBA" id="ARBA00004651"/>
    </source>
</evidence>
<evidence type="ECO:0000256" key="2">
    <source>
        <dbReference type="ARBA" id="ARBA00008566"/>
    </source>
</evidence>
<dbReference type="AlphaFoldDB" id="A0A4R5WRK6"/>
<evidence type="ECO:0000256" key="5">
    <source>
        <dbReference type="ARBA" id="ARBA00022692"/>
    </source>
</evidence>
<evidence type="ECO:0000256" key="4">
    <source>
        <dbReference type="ARBA" id="ARBA00022475"/>
    </source>
</evidence>
<feature type="transmembrane region" description="Helical" evidence="8">
    <location>
        <begin position="46"/>
        <end position="64"/>
    </location>
</feature>
<evidence type="ECO:0000256" key="3">
    <source>
        <dbReference type="ARBA" id="ARBA00022448"/>
    </source>
</evidence>
<dbReference type="GO" id="GO:0005886">
    <property type="term" value="C:plasma membrane"/>
    <property type="evidence" value="ECO:0007669"/>
    <property type="project" value="UniProtKB-SubCell"/>
</dbReference>
<evidence type="ECO:0000256" key="6">
    <source>
        <dbReference type="ARBA" id="ARBA00022989"/>
    </source>
</evidence>
<evidence type="ECO:0000256" key="8">
    <source>
        <dbReference type="SAM" id="Phobius"/>
    </source>
</evidence>
<feature type="transmembrane region" description="Helical" evidence="8">
    <location>
        <begin position="285"/>
        <end position="308"/>
    </location>
</feature>
<feature type="transmembrane region" description="Helical" evidence="8">
    <location>
        <begin position="84"/>
        <end position="102"/>
    </location>
</feature>
<feature type="transmembrane region" description="Helical" evidence="8">
    <location>
        <begin position="216"/>
        <end position="235"/>
    </location>
</feature>
<dbReference type="InterPro" id="IPR038665">
    <property type="entry name" value="Voltage-dep_anion_channel_sf"/>
</dbReference>
<keyword evidence="7 8" id="KW-0472">Membrane</keyword>
<dbReference type="InterPro" id="IPR051629">
    <property type="entry name" value="Sulfite_efflux_TDT"/>
</dbReference>
<organism evidence="9 10">
    <name type="scientific">Mycolicibacterium mucogenicum</name>
    <name type="common">Mycobacterium mucogenicum</name>
    <dbReference type="NCBI Taxonomy" id="56689"/>
    <lineage>
        <taxon>Bacteria</taxon>
        <taxon>Bacillati</taxon>
        <taxon>Actinomycetota</taxon>
        <taxon>Actinomycetes</taxon>
        <taxon>Mycobacteriales</taxon>
        <taxon>Mycobacteriaceae</taxon>
        <taxon>Mycolicibacterium</taxon>
    </lineage>
</organism>
<gene>
    <name evidence="9" type="ORF">EUA03_00580</name>
</gene>
<dbReference type="RefSeq" id="WP_133425322.1">
    <property type="nucleotide sequence ID" value="NZ_SDLO01000001.1"/>
</dbReference>
<dbReference type="PANTHER" id="PTHR31686">
    <property type="match status" value="1"/>
</dbReference>
<feature type="transmembrane region" description="Helical" evidence="8">
    <location>
        <begin position="21"/>
        <end position="40"/>
    </location>
</feature>
<accession>A0A4R5WRK6</accession>
<feature type="transmembrane region" description="Helical" evidence="8">
    <location>
        <begin position="247"/>
        <end position="273"/>
    </location>
</feature>
<evidence type="ECO:0000313" key="10">
    <source>
        <dbReference type="Proteomes" id="UP000294929"/>
    </source>
</evidence>
<dbReference type="Proteomes" id="UP000294929">
    <property type="component" value="Unassembled WGS sequence"/>
</dbReference>
<proteinExistence type="inferred from homology"/>
<comment type="subcellular location">
    <subcellularLocation>
        <location evidence="1">Cell membrane</location>
        <topology evidence="1">Multi-pass membrane protein</topology>
    </subcellularLocation>
</comment>
<dbReference type="Gene3D" id="1.50.10.150">
    <property type="entry name" value="Voltage-dependent anion channel"/>
    <property type="match status" value="1"/>
</dbReference>
<keyword evidence="5 8" id="KW-0812">Transmembrane</keyword>
<feature type="transmembrane region" description="Helical" evidence="8">
    <location>
        <begin position="320"/>
        <end position="342"/>
    </location>
</feature>
<dbReference type="EMBL" id="SDLO01000001">
    <property type="protein sequence ID" value="TDK93644.1"/>
    <property type="molecule type" value="Genomic_DNA"/>
</dbReference>
<keyword evidence="4" id="KW-1003">Cell membrane</keyword>
<dbReference type="GO" id="GO:0000319">
    <property type="term" value="F:sulfite transmembrane transporter activity"/>
    <property type="evidence" value="ECO:0007669"/>
    <property type="project" value="TreeGrafter"/>
</dbReference>